<evidence type="ECO:0000313" key="6">
    <source>
        <dbReference type="EMBL" id="VYU47375.1"/>
    </source>
</evidence>
<proteinExistence type="predicted"/>
<name>A0A6N3F5R0_9FIRM</name>
<protein>
    <submittedName>
        <fullName evidence="6">DNA polymerase III subunit delta</fullName>
    </submittedName>
</protein>
<keyword evidence="3" id="KW-0235">DNA replication</keyword>
<evidence type="ECO:0000256" key="2">
    <source>
        <dbReference type="ARBA" id="ARBA00022695"/>
    </source>
</evidence>
<evidence type="ECO:0000256" key="1">
    <source>
        <dbReference type="ARBA" id="ARBA00022679"/>
    </source>
</evidence>
<dbReference type="EMBL" id="CACRUX010000097">
    <property type="protein sequence ID" value="VYU47375.1"/>
    <property type="molecule type" value="Genomic_DNA"/>
</dbReference>
<dbReference type="PANTHER" id="PTHR34388">
    <property type="entry name" value="DNA POLYMERASE III SUBUNIT DELTA"/>
    <property type="match status" value="1"/>
</dbReference>
<dbReference type="GO" id="GO:0003677">
    <property type="term" value="F:DNA binding"/>
    <property type="evidence" value="ECO:0007669"/>
    <property type="project" value="InterPro"/>
</dbReference>
<keyword evidence="2" id="KW-0548">Nucleotidyltransferase</keyword>
<dbReference type="GO" id="GO:0006261">
    <property type="term" value="P:DNA-templated DNA replication"/>
    <property type="evidence" value="ECO:0007669"/>
    <property type="project" value="TreeGrafter"/>
</dbReference>
<reference evidence="6" key="1">
    <citation type="submission" date="2019-11" db="EMBL/GenBank/DDBJ databases">
        <authorList>
            <person name="Feng L."/>
        </authorList>
    </citation>
    <scope>NUCLEOTIDE SEQUENCE</scope>
    <source>
        <strain evidence="6">VrattiLFYP33</strain>
    </source>
</reference>
<evidence type="ECO:0000256" key="4">
    <source>
        <dbReference type="ARBA" id="ARBA00022932"/>
    </source>
</evidence>
<dbReference type="PANTHER" id="PTHR34388:SF1">
    <property type="entry name" value="DNA POLYMERASE III SUBUNIT DELTA"/>
    <property type="match status" value="1"/>
</dbReference>
<dbReference type="GO" id="GO:0009360">
    <property type="term" value="C:DNA polymerase III complex"/>
    <property type="evidence" value="ECO:0007669"/>
    <property type="project" value="TreeGrafter"/>
</dbReference>
<dbReference type="NCBIfam" id="TIGR01128">
    <property type="entry name" value="holA"/>
    <property type="match status" value="1"/>
</dbReference>
<evidence type="ECO:0000259" key="5">
    <source>
        <dbReference type="Pfam" id="PF21694"/>
    </source>
</evidence>
<keyword evidence="4" id="KW-0239">DNA-directed DNA polymerase</keyword>
<dbReference type="RefSeq" id="WP_156705700.1">
    <property type="nucleotide sequence ID" value="NZ_CACRUX010000097.1"/>
</dbReference>
<feature type="domain" description="DNA polymerase III delta subunit-like C-terminal" evidence="5">
    <location>
        <begin position="198"/>
        <end position="308"/>
    </location>
</feature>
<accession>A0A6N3F5R0</accession>
<sequence>MAILLLYGDESQLIDEKKREFLTKYKDLAVQSLNDEVGPGRICEKLSEDSLFGEPTLYCLINPPIFVKPNKKVSDEWQQLYNLLITYEGANPVLILYHDTIDKRTKHNSEFLKKITNVACMRLKKEEIVQWLQSYCKQNGFTITMDGLEYMKHLLELWQDVPVSFLRTEFDRYFLLLPPKGKITQDFLIHNGSDYGAKNIFLFKEALLQKDAATLLALFPFMLQNKESERAMSYIEGQLRLQLMVSECKGTGLSEREVQDLFKKYESATKPYPITLAYRQRNVSVRALAKLLRGLYEVMRNSRRGEGDLSYFKDLCLAYCKS</sequence>
<evidence type="ECO:0000256" key="3">
    <source>
        <dbReference type="ARBA" id="ARBA00022705"/>
    </source>
</evidence>
<dbReference type="Gene3D" id="1.20.272.10">
    <property type="match status" value="1"/>
</dbReference>
<dbReference type="InterPro" id="IPR048466">
    <property type="entry name" value="DNA_pol3_delta-like_C"/>
</dbReference>
<gene>
    <name evidence="6" type="ORF">VRLFYP33_02174</name>
</gene>
<dbReference type="Pfam" id="PF21694">
    <property type="entry name" value="DNA_pol3_delta_C"/>
    <property type="match status" value="1"/>
</dbReference>
<organism evidence="6">
    <name type="scientific">Veillonella ratti</name>
    <dbReference type="NCBI Taxonomy" id="103892"/>
    <lineage>
        <taxon>Bacteria</taxon>
        <taxon>Bacillati</taxon>
        <taxon>Bacillota</taxon>
        <taxon>Negativicutes</taxon>
        <taxon>Veillonellales</taxon>
        <taxon>Veillonellaceae</taxon>
        <taxon>Veillonella</taxon>
    </lineage>
</organism>
<dbReference type="AlphaFoldDB" id="A0A6N3F5R0"/>
<dbReference type="GO" id="GO:0003887">
    <property type="term" value="F:DNA-directed DNA polymerase activity"/>
    <property type="evidence" value="ECO:0007669"/>
    <property type="project" value="UniProtKB-KW"/>
</dbReference>
<dbReference type="Gene3D" id="3.40.50.300">
    <property type="entry name" value="P-loop containing nucleotide triphosphate hydrolases"/>
    <property type="match status" value="1"/>
</dbReference>
<keyword evidence="1" id="KW-0808">Transferase</keyword>
<dbReference type="InterPro" id="IPR005790">
    <property type="entry name" value="DNA_polIII_delta"/>
</dbReference>
<dbReference type="InterPro" id="IPR027417">
    <property type="entry name" value="P-loop_NTPase"/>
</dbReference>